<name>A0A154PRD1_DUFNO</name>
<accession>A0A154PRD1</accession>
<dbReference type="EMBL" id="KQ435078">
    <property type="protein sequence ID" value="KZC14452.1"/>
    <property type="molecule type" value="Genomic_DNA"/>
</dbReference>
<proteinExistence type="predicted"/>
<keyword evidence="3" id="KW-1185">Reference proteome</keyword>
<feature type="compositionally biased region" description="Low complexity" evidence="1">
    <location>
        <begin position="329"/>
        <end position="346"/>
    </location>
</feature>
<evidence type="ECO:0000313" key="3">
    <source>
        <dbReference type="Proteomes" id="UP000076502"/>
    </source>
</evidence>
<feature type="compositionally biased region" description="Gly residues" evidence="1">
    <location>
        <begin position="33"/>
        <end position="75"/>
    </location>
</feature>
<evidence type="ECO:0000256" key="1">
    <source>
        <dbReference type="SAM" id="MobiDB-lite"/>
    </source>
</evidence>
<reference evidence="2 3" key="1">
    <citation type="submission" date="2015-07" db="EMBL/GenBank/DDBJ databases">
        <title>The genome of Dufourea novaeangliae.</title>
        <authorList>
            <person name="Pan H."/>
            <person name="Kapheim K."/>
        </authorList>
    </citation>
    <scope>NUCLEOTIDE SEQUENCE [LARGE SCALE GENOMIC DNA]</scope>
    <source>
        <strain evidence="2">0120121106</strain>
        <tissue evidence="2">Whole body</tissue>
    </source>
</reference>
<protein>
    <submittedName>
        <fullName evidence="2">Uncharacterized protein</fullName>
    </submittedName>
</protein>
<feature type="compositionally biased region" description="Gly residues" evidence="1">
    <location>
        <begin position="230"/>
        <end position="271"/>
    </location>
</feature>
<feature type="compositionally biased region" description="Polar residues" evidence="1">
    <location>
        <begin position="283"/>
        <end position="293"/>
    </location>
</feature>
<feature type="region of interest" description="Disordered" evidence="1">
    <location>
        <begin position="1"/>
        <end position="75"/>
    </location>
</feature>
<organism evidence="2 3">
    <name type="scientific">Dufourea novaeangliae</name>
    <name type="common">Sweat bee</name>
    <dbReference type="NCBI Taxonomy" id="178035"/>
    <lineage>
        <taxon>Eukaryota</taxon>
        <taxon>Metazoa</taxon>
        <taxon>Ecdysozoa</taxon>
        <taxon>Arthropoda</taxon>
        <taxon>Hexapoda</taxon>
        <taxon>Insecta</taxon>
        <taxon>Pterygota</taxon>
        <taxon>Neoptera</taxon>
        <taxon>Endopterygota</taxon>
        <taxon>Hymenoptera</taxon>
        <taxon>Apocrita</taxon>
        <taxon>Aculeata</taxon>
        <taxon>Apoidea</taxon>
        <taxon>Anthophila</taxon>
        <taxon>Halictidae</taxon>
        <taxon>Rophitinae</taxon>
        <taxon>Dufourea</taxon>
    </lineage>
</organism>
<dbReference type="OrthoDB" id="7554998at2759"/>
<dbReference type="Proteomes" id="UP000076502">
    <property type="component" value="Unassembled WGS sequence"/>
</dbReference>
<dbReference type="AlphaFoldDB" id="A0A154PRD1"/>
<feature type="compositionally biased region" description="Gly residues" evidence="1">
    <location>
        <begin position="1"/>
        <end position="26"/>
    </location>
</feature>
<feature type="region of interest" description="Disordered" evidence="1">
    <location>
        <begin position="156"/>
        <end position="374"/>
    </location>
</feature>
<feature type="compositionally biased region" description="Gly residues" evidence="1">
    <location>
        <begin position="300"/>
        <end position="314"/>
    </location>
</feature>
<feature type="compositionally biased region" description="Pro residues" evidence="1">
    <location>
        <begin position="176"/>
        <end position="185"/>
    </location>
</feature>
<sequence>MEGASVGRGGFRGRGGPGGPMRGRGGFGDRGRGGPPRGGMMRGGRGNGPGGGMRGGPPGMRGRGGPPGRGGHGGHFPPGLFLSSMSSFWKDQFLFTCKFSTLELCCDFTVIVIELAVRKFEIRKTLVFQKLDVLEGNDLQIRIQLMKIYQERLLEVKKSEERGPPEPGMSSGPGGSGPPGPPGMGGPPRGGSRGGSSGFRGRGSRDFTRGDSRRGSSNFRGRGGMDRGSRGGSRGGSGRGGPGGRGGFGDRGSRGGGGRGGPSKRGGGPPGSSGPSKRPRFDQPSSQPANGYATQPASQGGYGGGTSNAYGGGQQQPQQQSVGYGGSYGSQNYTQSSYQGYESYQQPPDYGQTAGYPPSAAADNRYGGAPAVPATGAFSAGDPYSYGKAPPSGWFSIAVVSVLFEIFH</sequence>
<gene>
    <name evidence="2" type="ORF">WN55_06912</name>
</gene>
<feature type="compositionally biased region" description="Gly residues" evidence="1">
    <location>
        <begin position="186"/>
        <end position="201"/>
    </location>
</feature>
<evidence type="ECO:0000313" key="2">
    <source>
        <dbReference type="EMBL" id="KZC14452.1"/>
    </source>
</evidence>
<feature type="compositionally biased region" description="Basic and acidic residues" evidence="1">
    <location>
        <begin position="203"/>
        <end position="214"/>
    </location>
</feature>